<sequence length="73" mass="8242">MKFSIEVNRGSILDLINLAEENNLKINSISQGPINEEMMNIKIDLADSSKIQDLDNFVKKIVDSNSMNSCERI</sequence>
<organism evidence="1 2">
    <name type="scientific">Paraclostridium benzoelyticum</name>
    <dbReference type="NCBI Taxonomy" id="1629550"/>
    <lineage>
        <taxon>Bacteria</taxon>
        <taxon>Bacillati</taxon>
        <taxon>Bacillota</taxon>
        <taxon>Clostridia</taxon>
        <taxon>Peptostreptococcales</taxon>
        <taxon>Peptostreptococcaceae</taxon>
        <taxon>Paraclostridium</taxon>
    </lineage>
</organism>
<dbReference type="OrthoDB" id="2087666at2"/>
<evidence type="ECO:0000313" key="2">
    <source>
        <dbReference type="Proteomes" id="UP000034407"/>
    </source>
</evidence>
<comment type="caution">
    <text evidence="1">The sequence shown here is derived from an EMBL/GenBank/DDBJ whole genome shotgun (WGS) entry which is preliminary data.</text>
</comment>
<gene>
    <name evidence="1" type="ORF">VN21_03130</name>
</gene>
<dbReference type="AlphaFoldDB" id="A0A0M3DJE0"/>
<reference evidence="1 2" key="1">
    <citation type="submission" date="2015-04" db="EMBL/GenBank/DDBJ databases">
        <title>Microcin producing Clostridium sp. JC272T.</title>
        <authorList>
            <person name="Jyothsna T."/>
            <person name="Sasikala C."/>
            <person name="Ramana C."/>
        </authorList>
    </citation>
    <scope>NUCLEOTIDE SEQUENCE [LARGE SCALE GENOMIC DNA]</scope>
    <source>
        <strain evidence="1 2">JC272</strain>
    </source>
</reference>
<dbReference type="RefSeq" id="WP_046822007.1">
    <property type="nucleotide sequence ID" value="NZ_LBBT01000061.1"/>
</dbReference>
<protein>
    <recommendedName>
        <fullName evidence="3">ACT domain-containing protein</fullName>
    </recommendedName>
</protein>
<keyword evidence="2" id="KW-1185">Reference proteome</keyword>
<name>A0A0M3DJE0_9FIRM</name>
<accession>A0A0M3DJE0</accession>
<proteinExistence type="predicted"/>
<dbReference type="Proteomes" id="UP000034407">
    <property type="component" value="Unassembled WGS sequence"/>
</dbReference>
<dbReference type="PATRIC" id="fig|1629550.3.peg.3327"/>
<evidence type="ECO:0000313" key="1">
    <source>
        <dbReference type="EMBL" id="KKY02458.1"/>
    </source>
</evidence>
<evidence type="ECO:0008006" key="3">
    <source>
        <dbReference type="Google" id="ProtNLM"/>
    </source>
</evidence>
<dbReference type="EMBL" id="LBBT01000061">
    <property type="protein sequence ID" value="KKY02458.1"/>
    <property type="molecule type" value="Genomic_DNA"/>
</dbReference>